<dbReference type="PRINTS" id="PR00300">
    <property type="entry name" value="CLPPROTEASEA"/>
</dbReference>
<dbReference type="GO" id="GO:0005737">
    <property type="term" value="C:cytoplasm"/>
    <property type="evidence" value="ECO:0007669"/>
    <property type="project" value="TreeGrafter"/>
</dbReference>
<dbReference type="GO" id="GO:0005524">
    <property type="term" value="F:ATP binding"/>
    <property type="evidence" value="ECO:0007669"/>
    <property type="project" value="UniProtKB-KW"/>
</dbReference>
<dbReference type="Gramene" id="ORUFI02G13260.1">
    <property type="protein sequence ID" value="ORUFI02G13260.1"/>
    <property type="gene ID" value="ORUFI02G13260"/>
</dbReference>
<dbReference type="Gene3D" id="1.10.8.60">
    <property type="match status" value="2"/>
</dbReference>
<dbReference type="HOGENOM" id="CLU_005070_8_2_1"/>
<evidence type="ECO:0000256" key="2">
    <source>
        <dbReference type="ARBA" id="ARBA00022840"/>
    </source>
</evidence>
<feature type="compositionally biased region" description="Basic residues" evidence="4">
    <location>
        <begin position="75"/>
        <end position="88"/>
    </location>
</feature>
<dbReference type="InterPro" id="IPR001270">
    <property type="entry name" value="ClpA/B"/>
</dbReference>
<dbReference type="Pfam" id="PF10431">
    <property type="entry name" value="ClpB_D2-small"/>
    <property type="match status" value="1"/>
</dbReference>
<evidence type="ECO:0000256" key="3">
    <source>
        <dbReference type="ARBA" id="ARBA00023186"/>
    </source>
</evidence>
<name>A0A0E0NDE1_ORYRU</name>
<evidence type="ECO:0000259" key="6">
    <source>
        <dbReference type="SMART" id="SM01086"/>
    </source>
</evidence>
<dbReference type="eggNOG" id="KOG1051">
    <property type="taxonomic scope" value="Eukaryota"/>
</dbReference>
<dbReference type="InterPro" id="IPR018368">
    <property type="entry name" value="ClpA/B_CS1"/>
</dbReference>
<evidence type="ECO:0000313" key="7">
    <source>
        <dbReference type="EnsemblPlants" id="ORUFI02G13260.1"/>
    </source>
</evidence>
<feature type="region of interest" description="Disordered" evidence="4">
    <location>
        <begin position="756"/>
        <end position="777"/>
    </location>
</feature>
<evidence type="ECO:0000256" key="4">
    <source>
        <dbReference type="SAM" id="MobiDB-lite"/>
    </source>
</evidence>
<evidence type="ECO:0000313" key="8">
    <source>
        <dbReference type="Proteomes" id="UP000008022"/>
    </source>
</evidence>
<dbReference type="GO" id="GO:0016887">
    <property type="term" value="F:ATP hydrolysis activity"/>
    <property type="evidence" value="ECO:0007669"/>
    <property type="project" value="InterPro"/>
</dbReference>
<dbReference type="OMA" id="ERMTGVI"/>
<sequence>MARQTNGGGSNKKPSTAAGGDASPDKQNAPPPEDKKPPPDGTAPSPTTPATGNNNPSSNKAQRTKPASDTPAKSTSRRPTRGGGRRAKKDPPPPPPPRQPAAAKGTLDAFGRDLTAEAANADPVVGREEEIDRVVCILSRKSKNSAVLVGAAGVGKTAIAEGLAQRIARGEVSGVLEGARVVELNVAAMISGTSYRGTFEERMTGVIAEAEAEADAAAGKVVLFVDEIHMLLGAGRVSGGCIDASNMLKPALARGRVRCLGATTHDEYHRYMVRNAAFERRFQKVHVAEPSVDDTVAILRRLKPSYQDHHAWISRTPPSSPPPSSPVATSQVRDHCVALDHQSTLLTMSRHFPDKAIDLVDEACATARLLMDRRKKKQAQAAVAPKDENVGPDHIAQVRRTPARATASTSRAGETLTAWTGIPVASLGEDERKKLLELPQLLHRRVIGQDEAVGAVAEAVVRSRSGLGNPNQPSGSFLFLGPTGVGKTELAKALAEQLFGNAKLLVRIDMSEYVNASSVTRLIGSAPGTNGYDKGGQLTELVRWRPYSVVLFDEVEKADAAVFNVFLQILDDGRLTDGQGRTVDFTNTIIIMTSNLGAQHLADAAAADASHKDDATEAAAAAAKQRVLADVQRHFRPELISRLTEMVVFRPLSGEQLRKVARLQLRGMAARLAEKGIGLDVADAALDVVLARSSDQVRAYGARPIKRCLEKDVMTRISKMVVQEEVDDDCYVTVEADQGKEELVFTVDKQADAEENDAAAAAASSSSAAAGKKRKRRPPARYLVVIDDDE</sequence>
<keyword evidence="2" id="KW-0067">ATP-binding</keyword>
<dbReference type="InterPro" id="IPR050130">
    <property type="entry name" value="ClpA_ClpB"/>
</dbReference>
<dbReference type="SUPFAM" id="SSF52540">
    <property type="entry name" value="P-loop containing nucleoside triphosphate hydrolases"/>
    <property type="match status" value="2"/>
</dbReference>
<dbReference type="GO" id="GO:0034605">
    <property type="term" value="P:cellular response to heat"/>
    <property type="evidence" value="ECO:0007669"/>
    <property type="project" value="TreeGrafter"/>
</dbReference>
<feature type="domain" description="Clp ATPase C-terminal" evidence="6">
    <location>
        <begin position="652"/>
        <end position="745"/>
    </location>
</feature>
<dbReference type="Pfam" id="PF17871">
    <property type="entry name" value="AAA_lid_9"/>
    <property type="match status" value="1"/>
</dbReference>
<feature type="domain" description="AAA+ ATPase" evidence="5">
    <location>
        <begin position="142"/>
        <end position="267"/>
    </location>
</feature>
<dbReference type="InterPro" id="IPR019489">
    <property type="entry name" value="Clp_ATPase_C"/>
</dbReference>
<dbReference type="InterPro" id="IPR041546">
    <property type="entry name" value="ClpA/ClpB_AAA_lid"/>
</dbReference>
<keyword evidence="1" id="KW-0547">Nucleotide-binding</keyword>
<proteinExistence type="predicted"/>
<feature type="compositionally biased region" description="Gly residues" evidence="4">
    <location>
        <begin position="1"/>
        <end position="10"/>
    </location>
</feature>
<evidence type="ECO:0008006" key="9">
    <source>
        <dbReference type="Google" id="ProtNLM"/>
    </source>
</evidence>
<organism evidence="7 8">
    <name type="scientific">Oryza rufipogon</name>
    <name type="common">Brownbeard rice</name>
    <name type="synonym">Asian wild rice</name>
    <dbReference type="NCBI Taxonomy" id="4529"/>
    <lineage>
        <taxon>Eukaryota</taxon>
        <taxon>Viridiplantae</taxon>
        <taxon>Streptophyta</taxon>
        <taxon>Embryophyta</taxon>
        <taxon>Tracheophyta</taxon>
        <taxon>Spermatophyta</taxon>
        <taxon>Magnoliopsida</taxon>
        <taxon>Liliopsida</taxon>
        <taxon>Poales</taxon>
        <taxon>Poaceae</taxon>
        <taxon>BOP clade</taxon>
        <taxon>Oryzoideae</taxon>
        <taxon>Oryzeae</taxon>
        <taxon>Oryzinae</taxon>
        <taxon>Oryza</taxon>
    </lineage>
</organism>
<dbReference type="PANTHER" id="PTHR11638">
    <property type="entry name" value="ATP-DEPENDENT CLP PROTEASE"/>
    <property type="match status" value="1"/>
</dbReference>
<evidence type="ECO:0000256" key="1">
    <source>
        <dbReference type="ARBA" id="ARBA00022741"/>
    </source>
</evidence>
<protein>
    <recommendedName>
        <fullName evidence="9">AAA+ ATPase domain-containing protein</fullName>
    </recommendedName>
</protein>
<dbReference type="InterPro" id="IPR003959">
    <property type="entry name" value="ATPase_AAA_core"/>
</dbReference>
<keyword evidence="3" id="KW-0143">Chaperone</keyword>
<dbReference type="PANTHER" id="PTHR11638:SF159">
    <property type="entry name" value="AAA+ ATPASE DOMAIN-CONTAINING PROTEIN"/>
    <property type="match status" value="1"/>
</dbReference>
<dbReference type="InterPro" id="IPR003593">
    <property type="entry name" value="AAA+_ATPase"/>
</dbReference>
<dbReference type="SMART" id="SM01086">
    <property type="entry name" value="ClpB_D2-small"/>
    <property type="match status" value="1"/>
</dbReference>
<reference evidence="7" key="2">
    <citation type="submission" date="2015-06" db="UniProtKB">
        <authorList>
            <consortium name="EnsemblPlants"/>
        </authorList>
    </citation>
    <scope>IDENTIFICATION</scope>
</reference>
<dbReference type="CDD" id="cd00009">
    <property type="entry name" value="AAA"/>
    <property type="match status" value="1"/>
</dbReference>
<dbReference type="FunFam" id="3.40.50.300:FF:000025">
    <property type="entry name" value="ATP-dependent Clp protease subunit"/>
    <property type="match status" value="1"/>
</dbReference>
<dbReference type="InterPro" id="IPR027417">
    <property type="entry name" value="P-loop_NTPase"/>
</dbReference>
<dbReference type="STRING" id="4529.A0A0E0NDE1"/>
<dbReference type="PROSITE" id="PS00870">
    <property type="entry name" value="CLPAB_1"/>
    <property type="match status" value="1"/>
</dbReference>
<feature type="domain" description="AAA+ ATPase" evidence="5">
    <location>
        <begin position="473"/>
        <end position="634"/>
    </location>
</feature>
<dbReference type="CDD" id="cd19499">
    <property type="entry name" value="RecA-like_ClpB_Hsp104-like"/>
    <property type="match status" value="1"/>
</dbReference>
<accession>A0A0E0NDE1</accession>
<dbReference type="SMART" id="SM00382">
    <property type="entry name" value="AAA"/>
    <property type="match status" value="2"/>
</dbReference>
<feature type="compositionally biased region" description="Low complexity" evidence="4">
    <location>
        <begin position="42"/>
        <end position="59"/>
    </location>
</feature>
<evidence type="ECO:0000259" key="5">
    <source>
        <dbReference type="SMART" id="SM00382"/>
    </source>
</evidence>
<dbReference type="Gene3D" id="3.40.50.300">
    <property type="entry name" value="P-loop containing nucleotide triphosphate hydrolases"/>
    <property type="match status" value="2"/>
</dbReference>
<dbReference type="Pfam" id="PF00004">
    <property type="entry name" value="AAA"/>
    <property type="match status" value="1"/>
</dbReference>
<dbReference type="Pfam" id="PF07724">
    <property type="entry name" value="AAA_2"/>
    <property type="match status" value="1"/>
</dbReference>
<dbReference type="AlphaFoldDB" id="A0A0E0NDE1"/>
<feature type="region of interest" description="Disordered" evidence="4">
    <location>
        <begin position="1"/>
        <end position="104"/>
    </location>
</feature>
<dbReference type="Proteomes" id="UP000008022">
    <property type="component" value="Unassembled WGS sequence"/>
</dbReference>
<dbReference type="EnsemblPlants" id="ORUFI02G13260.1">
    <property type="protein sequence ID" value="ORUFI02G13260.1"/>
    <property type="gene ID" value="ORUFI02G13260"/>
</dbReference>
<reference evidence="8" key="1">
    <citation type="submission" date="2013-06" db="EMBL/GenBank/DDBJ databases">
        <authorList>
            <person name="Zhao Q."/>
        </authorList>
    </citation>
    <scope>NUCLEOTIDE SEQUENCE</scope>
    <source>
        <strain evidence="8">cv. W1943</strain>
    </source>
</reference>
<keyword evidence="8" id="KW-1185">Reference proteome</keyword>
<feature type="compositionally biased region" description="Low complexity" evidence="4">
    <location>
        <begin position="758"/>
        <end position="770"/>
    </location>
</feature>